<proteinExistence type="predicted"/>
<evidence type="ECO:0000313" key="3">
    <source>
        <dbReference type="Proteomes" id="UP001634393"/>
    </source>
</evidence>
<reference evidence="2 3" key="1">
    <citation type="submission" date="2024-12" db="EMBL/GenBank/DDBJ databases">
        <title>The unique morphological basis and parallel evolutionary history of personate flowers in Penstemon.</title>
        <authorList>
            <person name="Depatie T.H."/>
            <person name="Wessinger C.A."/>
        </authorList>
    </citation>
    <scope>NUCLEOTIDE SEQUENCE [LARGE SCALE GENOMIC DNA]</scope>
    <source>
        <strain evidence="2">WTNN_2</strain>
        <tissue evidence="2">Leaf</tissue>
    </source>
</reference>
<protein>
    <submittedName>
        <fullName evidence="2">Uncharacterized protein</fullName>
    </submittedName>
</protein>
<gene>
    <name evidence="2" type="ORF">ACJIZ3_014572</name>
</gene>
<organism evidence="2 3">
    <name type="scientific">Penstemon smallii</name>
    <dbReference type="NCBI Taxonomy" id="265156"/>
    <lineage>
        <taxon>Eukaryota</taxon>
        <taxon>Viridiplantae</taxon>
        <taxon>Streptophyta</taxon>
        <taxon>Embryophyta</taxon>
        <taxon>Tracheophyta</taxon>
        <taxon>Spermatophyta</taxon>
        <taxon>Magnoliopsida</taxon>
        <taxon>eudicotyledons</taxon>
        <taxon>Gunneridae</taxon>
        <taxon>Pentapetalae</taxon>
        <taxon>asterids</taxon>
        <taxon>lamiids</taxon>
        <taxon>Lamiales</taxon>
        <taxon>Plantaginaceae</taxon>
        <taxon>Cheloneae</taxon>
        <taxon>Penstemon</taxon>
    </lineage>
</organism>
<keyword evidence="1" id="KW-0472">Membrane</keyword>
<evidence type="ECO:0000313" key="2">
    <source>
        <dbReference type="EMBL" id="KAL3813304.1"/>
    </source>
</evidence>
<keyword evidence="1" id="KW-0812">Transmembrane</keyword>
<evidence type="ECO:0000256" key="1">
    <source>
        <dbReference type="SAM" id="Phobius"/>
    </source>
</evidence>
<dbReference type="EMBL" id="JBJXBP010000008">
    <property type="protein sequence ID" value="KAL3813304.1"/>
    <property type="molecule type" value="Genomic_DNA"/>
</dbReference>
<comment type="caution">
    <text evidence="2">The sequence shown here is derived from an EMBL/GenBank/DDBJ whole genome shotgun (WGS) entry which is preliminary data.</text>
</comment>
<accession>A0ABD3RK21</accession>
<feature type="transmembrane region" description="Helical" evidence="1">
    <location>
        <begin position="21"/>
        <end position="41"/>
    </location>
</feature>
<dbReference type="Proteomes" id="UP001634393">
    <property type="component" value="Unassembled WGS sequence"/>
</dbReference>
<keyword evidence="3" id="KW-1185">Reference proteome</keyword>
<sequence length="47" mass="5375">MSILSFHKQKVAQVPMRWEPVDVVLGLFCLVSIILHGVPLLKFSYSF</sequence>
<name>A0ABD3RK21_9LAMI</name>
<keyword evidence="1" id="KW-1133">Transmembrane helix</keyword>
<dbReference type="AlphaFoldDB" id="A0ABD3RK21"/>